<evidence type="ECO:0000313" key="3">
    <source>
        <dbReference type="Proteomes" id="UP001166286"/>
    </source>
</evidence>
<gene>
    <name evidence="2" type="ORF">JMJ35_003715</name>
</gene>
<dbReference type="PANTHER" id="PTHR24148">
    <property type="entry name" value="ANKYRIN REPEAT DOMAIN-CONTAINING PROTEIN 39 HOMOLOG-RELATED"/>
    <property type="match status" value="1"/>
</dbReference>
<dbReference type="Pfam" id="PF06985">
    <property type="entry name" value="HET"/>
    <property type="match status" value="1"/>
</dbReference>
<dbReference type="Proteomes" id="UP001166286">
    <property type="component" value="Unassembled WGS sequence"/>
</dbReference>
<comment type="caution">
    <text evidence="2">The sequence shown here is derived from an EMBL/GenBank/DDBJ whole genome shotgun (WGS) entry which is preliminary data.</text>
</comment>
<evidence type="ECO:0000259" key="1">
    <source>
        <dbReference type="Pfam" id="PF06985"/>
    </source>
</evidence>
<accession>A0AA39R329</accession>
<organism evidence="2 3">
    <name type="scientific">Cladonia borealis</name>
    <dbReference type="NCBI Taxonomy" id="184061"/>
    <lineage>
        <taxon>Eukaryota</taxon>
        <taxon>Fungi</taxon>
        <taxon>Dikarya</taxon>
        <taxon>Ascomycota</taxon>
        <taxon>Pezizomycotina</taxon>
        <taxon>Lecanoromycetes</taxon>
        <taxon>OSLEUM clade</taxon>
        <taxon>Lecanoromycetidae</taxon>
        <taxon>Lecanorales</taxon>
        <taxon>Lecanorineae</taxon>
        <taxon>Cladoniaceae</taxon>
        <taxon>Cladonia</taxon>
    </lineage>
</organism>
<proteinExistence type="predicted"/>
<dbReference type="InterPro" id="IPR010730">
    <property type="entry name" value="HET"/>
</dbReference>
<dbReference type="EMBL" id="JAFEKC020000006">
    <property type="protein sequence ID" value="KAK0513993.1"/>
    <property type="molecule type" value="Genomic_DNA"/>
</dbReference>
<evidence type="ECO:0000313" key="2">
    <source>
        <dbReference type="EMBL" id="KAK0513993.1"/>
    </source>
</evidence>
<dbReference type="InterPro" id="IPR052895">
    <property type="entry name" value="HetReg/Transcr_Mod"/>
</dbReference>
<feature type="domain" description="Heterokaryon incompatibility" evidence="1">
    <location>
        <begin position="43"/>
        <end position="175"/>
    </location>
</feature>
<protein>
    <recommendedName>
        <fullName evidence="1">Heterokaryon incompatibility domain-containing protein</fullName>
    </recommendedName>
</protein>
<dbReference type="PANTHER" id="PTHR24148:SF64">
    <property type="entry name" value="HETEROKARYON INCOMPATIBILITY DOMAIN-CONTAINING PROTEIN"/>
    <property type="match status" value="1"/>
</dbReference>
<keyword evidence="3" id="KW-1185">Reference proteome</keyword>
<reference evidence="2" key="1">
    <citation type="submission" date="2023-03" db="EMBL/GenBank/DDBJ databases">
        <title>Complete genome of Cladonia borealis.</title>
        <authorList>
            <person name="Park H."/>
        </authorList>
    </citation>
    <scope>NUCLEOTIDE SEQUENCE</scope>
    <source>
        <strain evidence="2">ANT050790</strain>
    </source>
</reference>
<dbReference type="AlphaFoldDB" id="A0AA39R329"/>
<sequence>MPAIETTKEYGYLNPQKGPKVKFARFVGGELILFSTYTTELEYIAVSHVFGKTEWFSIPGIKNEVLASTQKAAFIEKELPALIGDRAFWMDILTVNQRIQAEVISVVGAIPWIFRNAVQTLAVREDDGIYSCCEKVLEGIQDWDSHCSALANHRINHIDDMCDESYLQRLWTFQECLLSHSIRFVVCHRENHSKKKKFERGRFYKQQADLERLHYSLWVLWYCFRSGAKIEVTLGEFANAYVHGKTITRSKPRPRTMAEDIHTGSFVVVNLVSRRAASEPRDYIYATMPAFPWYKYPANAENMAFGGLFVDLYNQAAENRHSFAPKITASMIQSSATDTSRAWLPSKQQPEPECLGDFLKLLGQRLQRDTPNNISCFHATTGVRVFPIDGDTSLEFLPMIQSAIKFSESIWRECHVGGELSEYGSYVSSSWEMDVTDAAYMGWLPHREKPIDSHLRAIEDEDQTIITEGPSVEFTTIPAEQESSFRSSTVDHHVYHVPILEYSRSILDSAWHALDPTSPDPNHKAVFERYLHEMRSRWSKQLLHTLTLLTAMVNCQIGLSAARWVRKYFVPALIQYDDNNKVLGLLAKHTFPSEKFEVKQMMSVGRHLQGPSLGKDLVLVDPAVPSAPVGIIPDFNYGDHEEEDFESRMQVLYRGLWRFGPPEELDFVYVSPETYAATMQERMQEHGE</sequence>
<name>A0AA39R329_9LECA</name>